<name>A0A1U7LJF9_NEOID</name>
<dbReference type="UniPathway" id="UPA00906">
    <property type="reaction ID" value="UER00895"/>
</dbReference>
<accession>A0A1U7LJF9</accession>
<keyword evidence="4" id="KW-0547">Nucleotide-binding</keyword>
<dbReference type="GO" id="GO:0005524">
    <property type="term" value="F:ATP binding"/>
    <property type="evidence" value="ECO:0007669"/>
    <property type="project" value="UniProtKB-KW"/>
</dbReference>
<keyword evidence="5" id="KW-0067">ATP-binding</keyword>
<comment type="similarity">
    <text evidence="1">Belongs to the class-II aminoacyl-tRNA synthetase family. Type-1 seryl-tRNA synthetase subfamily.</text>
</comment>
<dbReference type="NCBIfam" id="TIGR00414">
    <property type="entry name" value="serS"/>
    <property type="match status" value="1"/>
</dbReference>
<dbReference type="InterPro" id="IPR045864">
    <property type="entry name" value="aa-tRNA-synth_II/BPL/LPL"/>
</dbReference>
<dbReference type="SUPFAM" id="SSF46589">
    <property type="entry name" value="tRNA-binding arm"/>
    <property type="match status" value="1"/>
</dbReference>
<evidence type="ECO:0000313" key="12">
    <source>
        <dbReference type="EMBL" id="OLL22768.1"/>
    </source>
</evidence>
<dbReference type="Gene3D" id="3.30.930.10">
    <property type="entry name" value="Bira Bifunctional Protein, Domain 2"/>
    <property type="match status" value="1"/>
</dbReference>
<dbReference type="Gene3D" id="1.10.287.40">
    <property type="entry name" value="Serine-tRNA synthetase, tRNA binding domain"/>
    <property type="match status" value="1"/>
</dbReference>
<dbReference type="GO" id="GO:1990825">
    <property type="term" value="F:sequence-specific mRNA binding"/>
    <property type="evidence" value="ECO:0007669"/>
    <property type="project" value="EnsemblFungi"/>
</dbReference>
<gene>
    <name evidence="12" type="ORF">NEOLI_003876</name>
</gene>
<dbReference type="FunFam" id="3.30.930.10:FF:000026">
    <property type="entry name" value="Seryl-tRNA synthetase, cytoplasmic"/>
    <property type="match status" value="1"/>
</dbReference>
<evidence type="ECO:0000313" key="13">
    <source>
        <dbReference type="Proteomes" id="UP000186594"/>
    </source>
</evidence>
<feature type="domain" description="Aminoacyl-transfer RNA synthetases class-II family profile" evidence="11">
    <location>
        <begin position="137"/>
        <end position="429"/>
    </location>
</feature>
<dbReference type="InterPro" id="IPR010978">
    <property type="entry name" value="tRNA-bd_arm"/>
</dbReference>
<dbReference type="Pfam" id="PF02403">
    <property type="entry name" value="Seryl_tRNA_N"/>
    <property type="match status" value="1"/>
</dbReference>
<dbReference type="EMBL" id="LXFE01002793">
    <property type="protein sequence ID" value="OLL22768.1"/>
    <property type="molecule type" value="Genomic_DNA"/>
</dbReference>
<dbReference type="PANTHER" id="PTHR11778">
    <property type="entry name" value="SERYL-TRNA SYNTHETASE"/>
    <property type="match status" value="1"/>
</dbReference>
<dbReference type="InterPro" id="IPR028110">
    <property type="entry name" value="TMEM254"/>
</dbReference>
<evidence type="ECO:0000256" key="9">
    <source>
        <dbReference type="ARBA" id="ARBA00034892"/>
    </source>
</evidence>
<dbReference type="InterPro" id="IPR033729">
    <property type="entry name" value="SerRS_core"/>
</dbReference>
<dbReference type="SUPFAM" id="SSF55681">
    <property type="entry name" value="Class II aaRS and biotin synthetases"/>
    <property type="match status" value="1"/>
</dbReference>
<dbReference type="PRINTS" id="PR00981">
    <property type="entry name" value="TRNASYNTHSER"/>
</dbReference>
<evidence type="ECO:0000256" key="7">
    <source>
        <dbReference type="ARBA" id="ARBA00023146"/>
    </source>
</evidence>
<dbReference type="InterPro" id="IPR002317">
    <property type="entry name" value="Ser-tRNA-ligase_type_1"/>
</dbReference>
<evidence type="ECO:0000256" key="5">
    <source>
        <dbReference type="ARBA" id="ARBA00022840"/>
    </source>
</evidence>
<reference evidence="12 13" key="1">
    <citation type="submission" date="2016-04" db="EMBL/GenBank/DDBJ databases">
        <title>Evolutionary innovation and constraint leading to complex multicellularity in the Ascomycota.</title>
        <authorList>
            <person name="Cisse O."/>
            <person name="Nguyen A."/>
            <person name="Hewitt D.A."/>
            <person name="Jedd G."/>
            <person name="Stajich J.E."/>
        </authorList>
    </citation>
    <scope>NUCLEOTIDE SEQUENCE [LARGE SCALE GENOMIC DNA]</scope>
    <source>
        <strain evidence="12 13">DAH-3</strain>
    </source>
</reference>
<evidence type="ECO:0000256" key="4">
    <source>
        <dbReference type="ARBA" id="ARBA00022741"/>
    </source>
</evidence>
<feature type="coiled-coil region" evidence="10">
    <location>
        <begin position="66"/>
        <end position="93"/>
    </location>
</feature>
<dbReference type="Pfam" id="PF00587">
    <property type="entry name" value="tRNA-synt_2b"/>
    <property type="match status" value="1"/>
</dbReference>
<evidence type="ECO:0000259" key="11">
    <source>
        <dbReference type="PROSITE" id="PS50862"/>
    </source>
</evidence>
<dbReference type="CDD" id="cd00770">
    <property type="entry name" value="SerRS_core"/>
    <property type="match status" value="1"/>
</dbReference>
<evidence type="ECO:0000256" key="6">
    <source>
        <dbReference type="ARBA" id="ARBA00022917"/>
    </source>
</evidence>
<sequence>MLDILSFIADKGGEPEKIRESQRRRGASVKIVDDIIEMYKEWTKVKFELDGINKEINSTQKMIGQKLKGKEDASELLKRKEELQKKKKDQELVESAKEAAMKQKVAGIGNIVHNSVPANNETIRTWAPEGVVVEKKDCLSHHEVLTRIDGYDPERGVKVVGHRGYFLKQYGVFLNQALINYALNFLSDRGYTALQTPQMMNKDVMAKTAQLEQFDEELYKVIDGSEEKYLIATSEQPISAFHAEEWFDNPAEQLPVKYAGFSSCYRREAGSHGKDAWGIFRVHSFEKVEQFLITAPEKSWPAFDDMMKNSEDFYQSLGLPYRVVSIVSGALNNAAAKKYDLEAWFPFQGEYKELVSCSNCTDYQSRRLEIRYGVKKAGERDKKYVHCLNATLCATERTLCCILENYQTEDGFNVPKILQSYMGGKKFLPFTKELPKDSTSSKRGKKIFLPVFCKLYHYNSLTDASKSLFLPNGSPTMIKSITIAKTAVLLLIGFQLYVVKGPQDVPDVIAKLRAFVGPKVMEGSIYLLVGAHTSEAVYALYRARSHGMSIQESIKWMFSVLVFATFSLYPLIKQTRGLKRE</sequence>
<keyword evidence="13" id="KW-1185">Reference proteome</keyword>
<dbReference type="PROSITE" id="PS50862">
    <property type="entry name" value="AA_TRNA_LIGASE_II"/>
    <property type="match status" value="1"/>
</dbReference>
<dbReference type="EC" id="6.1.1.11" evidence="2"/>
<evidence type="ECO:0000256" key="1">
    <source>
        <dbReference type="ARBA" id="ARBA00010728"/>
    </source>
</evidence>
<comment type="caution">
    <text evidence="12">The sequence shown here is derived from an EMBL/GenBank/DDBJ whole genome shotgun (WGS) entry which is preliminary data.</text>
</comment>
<dbReference type="InterPro" id="IPR042103">
    <property type="entry name" value="SerRS_1_N_sf"/>
</dbReference>
<dbReference type="OMA" id="GYTPCFR"/>
<dbReference type="Proteomes" id="UP000186594">
    <property type="component" value="Unassembled WGS sequence"/>
</dbReference>
<proteinExistence type="inferred from homology"/>
<evidence type="ECO:0000256" key="10">
    <source>
        <dbReference type="SAM" id="Coils"/>
    </source>
</evidence>
<organism evidence="12 13">
    <name type="scientific">Neolecta irregularis (strain DAH-3)</name>
    <dbReference type="NCBI Taxonomy" id="1198029"/>
    <lineage>
        <taxon>Eukaryota</taxon>
        <taxon>Fungi</taxon>
        <taxon>Dikarya</taxon>
        <taxon>Ascomycota</taxon>
        <taxon>Taphrinomycotina</taxon>
        <taxon>Neolectales</taxon>
        <taxon>Neolectaceae</taxon>
        <taxon>Neolecta</taxon>
    </lineage>
</organism>
<dbReference type="InterPro" id="IPR015866">
    <property type="entry name" value="Ser-tRNA-synth_1_N"/>
</dbReference>
<dbReference type="InterPro" id="IPR002314">
    <property type="entry name" value="aa-tRNA-synt_IIb"/>
</dbReference>
<protein>
    <recommendedName>
        <fullName evidence="2">serine--tRNA ligase</fullName>
        <ecNumber evidence="2">6.1.1.11</ecNumber>
    </recommendedName>
    <alternativeName>
        <fullName evidence="8">Seryl-tRNA synthetase</fullName>
    </alternativeName>
    <alternativeName>
        <fullName evidence="9">Seryl-tRNA(Ser) synthetase</fullName>
    </alternativeName>
</protein>
<dbReference type="Pfam" id="PF14934">
    <property type="entry name" value="TMEM254"/>
    <property type="match status" value="1"/>
</dbReference>
<dbReference type="OrthoDB" id="10264585at2759"/>
<dbReference type="GO" id="GO:0006434">
    <property type="term" value="P:seryl-tRNA aminoacylation"/>
    <property type="evidence" value="ECO:0007669"/>
    <property type="project" value="EnsemblFungi"/>
</dbReference>
<evidence type="ECO:0000256" key="2">
    <source>
        <dbReference type="ARBA" id="ARBA00012840"/>
    </source>
</evidence>
<dbReference type="STRING" id="1198029.A0A1U7LJF9"/>
<keyword evidence="10" id="KW-0175">Coiled coil</keyword>
<dbReference type="InterPro" id="IPR006195">
    <property type="entry name" value="aa-tRNA-synth_II"/>
</dbReference>
<keyword evidence="6" id="KW-0648">Protein biosynthesis</keyword>
<keyword evidence="7" id="KW-0030">Aminoacyl-tRNA synthetase</keyword>
<keyword evidence="3 12" id="KW-0436">Ligase</keyword>
<dbReference type="AlphaFoldDB" id="A0A1U7LJF9"/>
<evidence type="ECO:0000256" key="8">
    <source>
        <dbReference type="ARBA" id="ARBA00031113"/>
    </source>
</evidence>
<evidence type="ECO:0000256" key="3">
    <source>
        <dbReference type="ARBA" id="ARBA00022598"/>
    </source>
</evidence>
<dbReference type="GO" id="GO:0004828">
    <property type="term" value="F:serine-tRNA ligase activity"/>
    <property type="evidence" value="ECO:0007669"/>
    <property type="project" value="UniProtKB-EC"/>
</dbReference>
<dbReference type="GO" id="GO:0110004">
    <property type="term" value="P:positive regulation of tRNA methylation"/>
    <property type="evidence" value="ECO:0007669"/>
    <property type="project" value="EnsemblFungi"/>
</dbReference>